<keyword evidence="3" id="KW-1185">Reference proteome</keyword>
<dbReference type="EMBL" id="BLLF01001249">
    <property type="protein sequence ID" value="GFH18120.1"/>
    <property type="molecule type" value="Genomic_DNA"/>
</dbReference>
<evidence type="ECO:0000256" key="1">
    <source>
        <dbReference type="SAM" id="MobiDB-lite"/>
    </source>
</evidence>
<feature type="non-terminal residue" evidence="2">
    <location>
        <position position="85"/>
    </location>
</feature>
<reference evidence="2 3" key="1">
    <citation type="submission" date="2020-02" db="EMBL/GenBank/DDBJ databases">
        <title>Draft genome sequence of Haematococcus lacustris strain NIES-144.</title>
        <authorList>
            <person name="Morimoto D."/>
            <person name="Nakagawa S."/>
            <person name="Yoshida T."/>
            <person name="Sawayama S."/>
        </authorList>
    </citation>
    <scope>NUCLEOTIDE SEQUENCE [LARGE SCALE GENOMIC DNA]</scope>
    <source>
        <strain evidence="2 3">NIES-144</strain>
    </source>
</reference>
<gene>
    <name evidence="2" type="ORF">HaLaN_14864</name>
</gene>
<feature type="compositionally biased region" description="Low complexity" evidence="1">
    <location>
        <begin position="36"/>
        <end position="48"/>
    </location>
</feature>
<evidence type="ECO:0000313" key="2">
    <source>
        <dbReference type="EMBL" id="GFH18120.1"/>
    </source>
</evidence>
<dbReference type="Proteomes" id="UP000485058">
    <property type="component" value="Unassembled WGS sequence"/>
</dbReference>
<comment type="caution">
    <text evidence="2">The sequence shown here is derived from an EMBL/GenBank/DDBJ whole genome shotgun (WGS) entry which is preliminary data.</text>
</comment>
<feature type="region of interest" description="Disordered" evidence="1">
    <location>
        <begin position="1"/>
        <end position="85"/>
    </location>
</feature>
<proteinExistence type="predicted"/>
<feature type="compositionally biased region" description="Low complexity" evidence="1">
    <location>
        <begin position="11"/>
        <end position="28"/>
    </location>
</feature>
<accession>A0A699Z9M2</accession>
<name>A0A699Z9M2_HAELA</name>
<evidence type="ECO:0000313" key="3">
    <source>
        <dbReference type="Proteomes" id="UP000485058"/>
    </source>
</evidence>
<organism evidence="2 3">
    <name type="scientific">Haematococcus lacustris</name>
    <name type="common">Green alga</name>
    <name type="synonym">Haematococcus pluvialis</name>
    <dbReference type="NCBI Taxonomy" id="44745"/>
    <lineage>
        <taxon>Eukaryota</taxon>
        <taxon>Viridiplantae</taxon>
        <taxon>Chlorophyta</taxon>
        <taxon>core chlorophytes</taxon>
        <taxon>Chlorophyceae</taxon>
        <taxon>CS clade</taxon>
        <taxon>Chlamydomonadales</taxon>
        <taxon>Haematococcaceae</taxon>
        <taxon>Haematococcus</taxon>
    </lineage>
</organism>
<protein>
    <submittedName>
        <fullName evidence="2">Uncharacterized protein</fullName>
    </submittedName>
</protein>
<feature type="compositionally biased region" description="Polar residues" evidence="1">
    <location>
        <begin position="60"/>
        <end position="70"/>
    </location>
</feature>
<dbReference type="AlphaFoldDB" id="A0A699Z9M2"/>
<sequence>MATVETVVRISSRTSTDGSSATDSSSTAEQGSLNHASSSSAVQSAAGADGVGSSGVASSTEGLASNSSQPLAVHETLPVVHAEPE</sequence>